<comment type="caution">
    <text evidence="3">The sequence shown here is derived from an EMBL/GenBank/DDBJ whole genome shotgun (WGS) entry which is preliminary data.</text>
</comment>
<dbReference type="InterPro" id="IPR019190">
    <property type="entry name" value="EXOV"/>
</dbReference>
<comment type="similarity">
    <text evidence="1">Belongs to the EXO5 family.</text>
</comment>
<dbReference type="GO" id="GO:0036297">
    <property type="term" value="P:interstrand cross-link repair"/>
    <property type="evidence" value="ECO:0007669"/>
    <property type="project" value="TreeGrafter"/>
</dbReference>
<feature type="compositionally biased region" description="Polar residues" evidence="2">
    <location>
        <begin position="92"/>
        <end position="104"/>
    </location>
</feature>
<dbReference type="EMBL" id="CAJVPL010000017">
    <property type="protein sequence ID" value="CAG8434409.1"/>
    <property type="molecule type" value="Genomic_DNA"/>
</dbReference>
<feature type="region of interest" description="Disordered" evidence="2">
    <location>
        <begin position="37"/>
        <end position="73"/>
    </location>
</feature>
<feature type="compositionally biased region" description="Polar residues" evidence="2">
    <location>
        <begin position="159"/>
        <end position="186"/>
    </location>
</feature>
<evidence type="ECO:0000313" key="3">
    <source>
        <dbReference type="EMBL" id="CAG8434409.1"/>
    </source>
</evidence>
<dbReference type="GO" id="GO:0005739">
    <property type="term" value="C:mitochondrion"/>
    <property type="evidence" value="ECO:0007669"/>
    <property type="project" value="TreeGrafter"/>
</dbReference>
<proteinExistence type="inferred from homology"/>
<feature type="region of interest" description="Disordered" evidence="2">
    <location>
        <begin position="92"/>
        <end position="114"/>
    </location>
</feature>
<feature type="compositionally biased region" description="Low complexity" evidence="2">
    <location>
        <begin position="53"/>
        <end position="68"/>
    </location>
</feature>
<feature type="region of interest" description="Disordered" evidence="2">
    <location>
        <begin position="154"/>
        <end position="200"/>
    </location>
</feature>
<dbReference type="OrthoDB" id="354769at2759"/>
<accession>A0A9N8V1B6</accession>
<gene>
    <name evidence="3" type="ORF">AGERDE_LOCUS354</name>
</gene>
<keyword evidence="4" id="KW-1185">Reference proteome</keyword>
<dbReference type="AlphaFoldDB" id="A0A9N8V1B6"/>
<evidence type="ECO:0000313" key="4">
    <source>
        <dbReference type="Proteomes" id="UP000789831"/>
    </source>
</evidence>
<organism evidence="3 4">
    <name type="scientific">Ambispora gerdemannii</name>
    <dbReference type="NCBI Taxonomy" id="144530"/>
    <lineage>
        <taxon>Eukaryota</taxon>
        <taxon>Fungi</taxon>
        <taxon>Fungi incertae sedis</taxon>
        <taxon>Mucoromycota</taxon>
        <taxon>Glomeromycotina</taxon>
        <taxon>Glomeromycetes</taxon>
        <taxon>Archaeosporales</taxon>
        <taxon>Ambisporaceae</taxon>
        <taxon>Ambispora</taxon>
    </lineage>
</organism>
<reference evidence="3" key="1">
    <citation type="submission" date="2021-06" db="EMBL/GenBank/DDBJ databases">
        <authorList>
            <person name="Kallberg Y."/>
            <person name="Tangrot J."/>
            <person name="Rosling A."/>
        </authorList>
    </citation>
    <scope>NUCLEOTIDE SEQUENCE</scope>
    <source>
        <strain evidence="3">MT106</strain>
    </source>
</reference>
<dbReference type="GO" id="GO:0045145">
    <property type="term" value="F:single-stranded DNA 5'-3' DNA exonuclease activity"/>
    <property type="evidence" value="ECO:0007669"/>
    <property type="project" value="InterPro"/>
</dbReference>
<protein>
    <submittedName>
        <fullName evidence="3">1980_t:CDS:1</fullName>
    </submittedName>
</protein>
<dbReference type="Pfam" id="PF09810">
    <property type="entry name" value="Exo5"/>
    <property type="match status" value="1"/>
</dbReference>
<feature type="compositionally biased region" description="Basic and acidic residues" evidence="2">
    <location>
        <begin position="43"/>
        <end position="52"/>
    </location>
</feature>
<dbReference type="PANTHER" id="PTHR14464:SF4">
    <property type="entry name" value="EXONUCLEASE V"/>
    <property type="match status" value="1"/>
</dbReference>
<sequence>MPTSYSIQERITRENQARHPRFVLGMPVYAATTTAARTTTKSIESEKQKEPNYTKVTKNSKSSSATTNGRGLQLKSRRTHVAINYEFTSKPTTTAAEGTSSIADPTTKIHDENSSNNMINSYSISAAASPQKNLILKDLTNIVGVSLPEQKKHLESNSDKVTLSIPNENQSVKPNTIHNSKNSGALNSIDEKKDESKKKSPFELYRSKKNCLSVTDFAALAWCETQFEFTLADGGRRQTEVMAKGSEIHLTLELEIHEIVEIELKTREDRWGDRLLSLLTGLSEIQVQGKTRELPMFGFIEQFLVFGIIDEVEKRPVSSEESGPVQEPLVKRQKLGIESSSAPSKTALFLSDTKTRSKPYVFPNSTPGNKYQLMLYKRLFDEFMLYGINENRLYKTAIIDPDAPFSREFGNHVHKTLASLDNPEKMDKEVIQNFDSDDKANKSKKGTKKIMMNKEDATAGEHPENTIRTLMLRVKDQITKFTKSSKELELSYRYQENGKIIGTHKYTYDGIALQKYLKHCGDFWKGLRVATGVEIEEAWKCCVCDYVDVCEWRARKAKELEGKK</sequence>
<evidence type="ECO:0000256" key="1">
    <source>
        <dbReference type="ARBA" id="ARBA00009797"/>
    </source>
</evidence>
<dbReference type="GO" id="GO:0005634">
    <property type="term" value="C:nucleus"/>
    <property type="evidence" value="ECO:0007669"/>
    <property type="project" value="TreeGrafter"/>
</dbReference>
<dbReference type="PANTHER" id="PTHR14464">
    <property type="entry name" value="EXONUCLEASE V"/>
    <property type="match status" value="1"/>
</dbReference>
<name>A0A9N8V1B6_9GLOM</name>
<feature type="compositionally biased region" description="Basic and acidic residues" evidence="2">
    <location>
        <begin position="189"/>
        <end position="200"/>
    </location>
</feature>
<dbReference type="Proteomes" id="UP000789831">
    <property type="component" value="Unassembled WGS sequence"/>
</dbReference>
<feature type="region of interest" description="Disordered" evidence="2">
    <location>
        <begin position="436"/>
        <end position="458"/>
    </location>
</feature>
<evidence type="ECO:0000256" key="2">
    <source>
        <dbReference type="SAM" id="MobiDB-lite"/>
    </source>
</evidence>